<accession>E4RYL4</accession>
<proteinExistence type="predicted"/>
<protein>
    <submittedName>
        <fullName evidence="1">Uncharacterized protein</fullName>
    </submittedName>
</protein>
<name>E4RYL4_LEAB4</name>
<dbReference type="AlphaFoldDB" id="E4RYL4"/>
<dbReference type="KEGG" id="lby:Lbys_3496"/>
<sequence length="156" mass="18279">MLNIVFQFLLFLHPFYVSVTTVDKKEDRLEISSRIFYDDLETALKEEFGGKVDLHNNQQKAKNTQLLEKYFQKYFSIKEDGSPISYDFLGFNLEGEAAWCYLEVKGTKPKATLEFQNKLLYSYFKEQIHIFHVNSGKSKKSGKITNPESQIRFELP</sequence>
<dbReference type="STRING" id="649349.Lbys_3496"/>
<dbReference type="HOGENOM" id="CLU_107087_3_0_10"/>
<reference key="1">
    <citation type="submission" date="2010-11" db="EMBL/GenBank/DDBJ databases">
        <title>The complete genome of Leadbetterella byssophila DSM 17132.</title>
        <authorList>
            <consortium name="US DOE Joint Genome Institute (JGI-PGF)"/>
            <person name="Lucas S."/>
            <person name="Copeland A."/>
            <person name="Lapidus A."/>
            <person name="Glavina del Rio T."/>
            <person name="Dalin E."/>
            <person name="Tice H."/>
            <person name="Bruce D."/>
            <person name="Goodwin L."/>
            <person name="Pitluck S."/>
            <person name="Kyrpides N."/>
            <person name="Mavromatis K."/>
            <person name="Ivanova N."/>
            <person name="Teshima H."/>
            <person name="Brettin T."/>
            <person name="Detter J.C."/>
            <person name="Han C."/>
            <person name="Tapia R."/>
            <person name="Land M."/>
            <person name="Hauser L."/>
            <person name="Markowitz V."/>
            <person name="Cheng J.-F."/>
            <person name="Hugenholtz P."/>
            <person name="Woyke T."/>
            <person name="Wu D."/>
            <person name="Tindall B."/>
            <person name="Pomrenke H.G."/>
            <person name="Brambilla E."/>
            <person name="Klenk H.-P."/>
            <person name="Eisen J.A."/>
        </authorList>
    </citation>
    <scope>NUCLEOTIDE SEQUENCE [LARGE SCALE GENOMIC DNA]</scope>
    <source>
        <strain>DSM 17132</strain>
    </source>
</reference>
<organism evidence="1 2">
    <name type="scientific">Leadbetterella byssophila (strain DSM 17132 / JCM 16389 / KACC 11308 / NBRC 106382 / 4M15)</name>
    <dbReference type="NCBI Taxonomy" id="649349"/>
    <lineage>
        <taxon>Bacteria</taxon>
        <taxon>Pseudomonadati</taxon>
        <taxon>Bacteroidota</taxon>
        <taxon>Cytophagia</taxon>
        <taxon>Cytophagales</taxon>
        <taxon>Leadbetterellaceae</taxon>
        <taxon>Leadbetterella</taxon>
    </lineage>
</organism>
<keyword evidence="2" id="KW-1185">Reference proteome</keyword>
<gene>
    <name evidence="1" type="ordered locus">Lbys_3496</name>
</gene>
<dbReference type="InterPro" id="IPR046525">
    <property type="entry name" value="DUF6702"/>
</dbReference>
<evidence type="ECO:0000313" key="1">
    <source>
        <dbReference type="EMBL" id="ADQ19144.1"/>
    </source>
</evidence>
<evidence type="ECO:0000313" key="2">
    <source>
        <dbReference type="Proteomes" id="UP000007435"/>
    </source>
</evidence>
<dbReference type="EMBL" id="CP002305">
    <property type="protein sequence ID" value="ADQ19144.1"/>
    <property type="molecule type" value="Genomic_DNA"/>
</dbReference>
<dbReference type="OrthoDB" id="5735516at2"/>
<dbReference type="eggNOG" id="ENOG503140B">
    <property type="taxonomic scope" value="Bacteria"/>
</dbReference>
<dbReference type="Proteomes" id="UP000007435">
    <property type="component" value="Chromosome"/>
</dbReference>
<dbReference type="RefSeq" id="WP_013410167.1">
    <property type="nucleotide sequence ID" value="NC_014655.1"/>
</dbReference>
<reference evidence="1 2" key="2">
    <citation type="journal article" date="2011" name="Stand. Genomic Sci.">
        <title>Complete genome sequence of Leadbetterella byssophila type strain (4M15).</title>
        <authorList>
            <person name="Abt B."/>
            <person name="Teshima H."/>
            <person name="Lucas S."/>
            <person name="Lapidus A."/>
            <person name="Del Rio T.G."/>
            <person name="Nolan M."/>
            <person name="Tice H."/>
            <person name="Cheng J.F."/>
            <person name="Pitluck S."/>
            <person name="Liolios K."/>
            <person name="Pagani I."/>
            <person name="Ivanova N."/>
            <person name="Mavromatis K."/>
            <person name="Pati A."/>
            <person name="Tapia R."/>
            <person name="Han C."/>
            <person name="Goodwin L."/>
            <person name="Chen A."/>
            <person name="Palaniappan K."/>
            <person name="Land M."/>
            <person name="Hauser L."/>
            <person name="Chang Y.J."/>
            <person name="Jeffries C.D."/>
            <person name="Rohde M."/>
            <person name="Goker M."/>
            <person name="Tindall B.J."/>
            <person name="Detter J.C."/>
            <person name="Woyke T."/>
            <person name="Bristow J."/>
            <person name="Eisen J.A."/>
            <person name="Markowitz V."/>
            <person name="Hugenholtz P."/>
            <person name="Klenk H.P."/>
            <person name="Kyrpides N.C."/>
        </authorList>
    </citation>
    <scope>NUCLEOTIDE SEQUENCE [LARGE SCALE GENOMIC DNA]</scope>
    <source>
        <strain evidence="2">DSM 17132 / JCM 16389 / KACC 11308 / NBRC 106382 / 4M15</strain>
    </source>
</reference>
<dbReference type="Pfam" id="PF20420">
    <property type="entry name" value="DUF6702"/>
    <property type="match status" value="1"/>
</dbReference>